<feature type="transmembrane region" description="Helical" evidence="5">
    <location>
        <begin position="148"/>
        <end position="168"/>
    </location>
</feature>
<sequence length="309" mass="36311">VLVWPPRPTAALKHLLSFAFLGSIILPFGALAIVIWVYLQPALERCVEFQPDWILQMYGRNLGLMILITGGLHLYFYTYKRQGTRRKFDPRDLDRKNRKYFGNNQVWDNIFWSCASGITIATAYEVFFMWGYANDLLPFYLDWKKHPIWFVLTLIAIPFWSSIHFYLIHRLLHWKPLYKLAHAVHHRNDNIGPWSGISMHPIEHVIYLSSILIHAVVASHPVHIFFHTSWNTIGAAASHTGFESITIRDKPIFLLGSFHHQLHHRFHNCNYGNFLVRCDQWFGTDHDGTPEAWDKIRKRQQNRRSPMPS</sequence>
<dbReference type="InterPro" id="IPR006694">
    <property type="entry name" value="Fatty_acid_hydroxylase"/>
</dbReference>
<feature type="non-terminal residue" evidence="7">
    <location>
        <position position="1"/>
    </location>
</feature>
<dbReference type="GO" id="GO:0016491">
    <property type="term" value="F:oxidoreductase activity"/>
    <property type="evidence" value="ECO:0007669"/>
    <property type="project" value="InterPro"/>
</dbReference>
<feature type="transmembrane region" description="Helical" evidence="5">
    <location>
        <begin position="106"/>
        <end position="128"/>
    </location>
</feature>
<proteinExistence type="predicted"/>
<evidence type="ECO:0000313" key="7">
    <source>
        <dbReference type="EMBL" id="SVB01245.1"/>
    </source>
</evidence>
<organism evidence="7">
    <name type="scientific">marine metagenome</name>
    <dbReference type="NCBI Taxonomy" id="408172"/>
    <lineage>
        <taxon>unclassified sequences</taxon>
        <taxon>metagenomes</taxon>
        <taxon>ecological metagenomes</taxon>
    </lineage>
</organism>
<keyword evidence="2 5" id="KW-0812">Transmembrane</keyword>
<evidence type="ECO:0000256" key="3">
    <source>
        <dbReference type="ARBA" id="ARBA00022989"/>
    </source>
</evidence>
<evidence type="ECO:0000259" key="6">
    <source>
        <dbReference type="Pfam" id="PF04116"/>
    </source>
</evidence>
<dbReference type="Pfam" id="PF04116">
    <property type="entry name" value="FA_hydroxylase"/>
    <property type="match status" value="1"/>
</dbReference>
<evidence type="ECO:0000256" key="5">
    <source>
        <dbReference type="SAM" id="Phobius"/>
    </source>
</evidence>
<accession>A0A382AI41</accession>
<reference evidence="7" key="1">
    <citation type="submission" date="2018-05" db="EMBL/GenBank/DDBJ databases">
        <authorList>
            <person name="Lanie J.A."/>
            <person name="Ng W.-L."/>
            <person name="Kazmierczak K.M."/>
            <person name="Andrzejewski T.M."/>
            <person name="Davidsen T.M."/>
            <person name="Wayne K.J."/>
            <person name="Tettelin H."/>
            <person name="Glass J.I."/>
            <person name="Rusch D."/>
            <person name="Podicherti R."/>
            <person name="Tsui H.-C.T."/>
            <person name="Winkler M.E."/>
        </authorList>
    </citation>
    <scope>NUCLEOTIDE SEQUENCE</scope>
</reference>
<feature type="domain" description="Fatty acid hydroxylase" evidence="6">
    <location>
        <begin position="158"/>
        <end position="284"/>
    </location>
</feature>
<evidence type="ECO:0000256" key="1">
    <source>
        <dbReference type="ARBA" id="ARBA00004370"/>
    </source>
</evidence>
<protein>
    <recommendedName>
        <fullName evidence="6">Fatty acid hydroxylase domain-containing protein</fullName>
    </recommendedName>
</protein>
<feature type="transmembrane region" description="Helical" evidence="5">
    <location>
        <begin position="58"/>
        <end position="77"/>
    </location>
</feature>
<dbReference type="GO" id="GO:0016020">
    <property type="term" value="C:membrane"/>
    <property type="evidence" value="ECO:0007669"/>
    <property type="project" value="UniProtKB-SubCell"/>
</dbReference>
<evidence type="ECO:0000256" key="2">
    <source>
        <dbReference type="ARBA" id="ARBA00022692"/>
    </source>
</evidence>
<evidence type="ECO:0000256" key="4">
    <source>
        <dbReference type="ARBA" id="ARBA00023136"/>
    </source>
</evidence>
<dbReference type="AlphaFoldDB" id="A0A382AI41"/>
<feature type="transmembrane region" description="Helical" evidence="5">
    <location>
        <begin position="15"/>
        <end position="38"/>
    </location>
</feature>
<name>A0A382AI41_9ZZZZ</name>
<dbReference type="PANTHER" id="PTHR11863">
    <property type="entry name" value="STEROL DESATURASE"/>
    <property type="match status" value="1"/>
</dbReference>
<dbReference type="GO" id="GO:0005506">
    <property type="term" value="F:iron ion binding"/>
    <property type="evidence" value="ECO:0007669"/>
    <property type="project" value="InterPro"/>
</dbReference>
<comment type="subcellular location">
    <subcellularLocation>
        <location evidence="1">Membrane</location>
    </subcellularLocation>
</comment>
<keyword evidence="4 5" id="KW-0472">Membrane</keyword>
<keyword evidence="3 5" id="KW-1133">Transmembrane helix</keyword>
<dbReference type="GO" id="GO:0008610">
    <property type="term" value="P:lipid biosynthetic process"/>
    <property type="evidence" value="ECO:0007669"/>
    <property type="project" value="InterPro"/>
</dbReference>
<dbReference type="InterPro" id="IPR050307">
    <property type="entry name" value="Sterol_Desaturase_Related"/>
</dbReference>
<dbReference type="EMBL" id="UINC01025522">
    <property type="protein sequence ID" value="SVB01245.1"/>
    <property type="molecule type" value="Genomic_DNA"/>
</dbReference>
<gene>
    <name evidence="7" type="ORF">METZ01_LOCUS154099</name>
</gene>